<organism evidence="2 3">
    <name type="scientific">Brachionus plicatilis</name>
    <name type="common">Marine rotifer</name>
    <name type="synonym">Brachionus muelleri</name>
    <dbReference type="NCBI Taxonomy" id="10195"/>
    <lineage>
        <taxon>Eukaryota</taxon>
        <taxon>Metazoa</taxon>
        <taxon>Spiralia</taxon>
        <taxon>Gnathifera</taxon>
        <taxon>Rotifera</taxon>
        <taxon>Eurotatoria</taxon>
        <taxon>Monogononta</taxon>
        <taxon>Pseudotrocha</taxon>
        <taxon>Ploima</taxon>
        <taxon>Brachionidae</taxon>
        <taxon>Brachionus</taxon>
    </lineage>
</organism>
<proteinExistence type="predicted"/>
<dbReference type="AlphaFoldDB" id="A0A3M7SCP6"/>
<evidence type="ECO:0000313" key="2">
    <source>
        <dbReference type="EMBL" id="RNA33290.1"/>
    </source>
</evidence>
<evidence type="ECO:0008006" key="4">
    <source>
        <dbReference type="Google" id="ProtNLM"/>
    </source>
</evidence>
<keyword evidence="1" id="KW-0472">Membrane</keyword>
<reference evidence="2 3" key="1">
    <citation type="journal article" date="2018" name="Sci. Rep.">
        <title>Genomic signatures of local adaptation to the degree of environmental predictability in rotifers.</title>
        <authorList>
            <person name="Franch-Gras L."/>
            <person name="Hahn C."/>
            <person name="Garcia-Roger E.M."/>
            <person name="Carmona M.J."/>
            <person name="Serra M."/>
            <person name="Gomez A."/>
        </authorList>
    </citation>
    <scope>NUCLEOTIDE SEQUENCE [LARGE SCALE GENOMIC DNA]</scope>
    <source>
        <strain evidence="2">HYR1</strain>
    </source>
</reference>
<evidence type="ECO:0000256" key="1">
    <source>
        <dbReference type="SAM" id="Phobius"/>
    </source>
</evidence>
<keyword evidence="1" id="KW-1133">Transmembrane helix</keyword>
<name>A0A3M7SCP6_BRAPC</name>
<keyword evidence="1" id="KW-0812">Transmembrane</keyword>
<accession>A0A3M7SCP6</accession>
<dbReference type="EMBL" id="REGN01001660">
    <property type="protein sequence ID" value="RNA33290.1"/>
    <property type="molecule type" value="Genomic_DNA"/>
</dbReference>
<feature type="transmembrane region" description="Helical" evidence="1">
    <location>
        <begin position="69"/>
        <end position="95"/>
    </location>
</feature>
<evidence type="ECO:0000313" key="3">
    <source>
        <dbReference type="Proteomes" id="UP000276133"/>
    </source>
</evidence>
<protein>
    <recommendedName>
        <fullName evidence="4">Transmembrane protein</fullName>
    </recommendedName>
</protein>
<dbReference type="Proteomes" id="UP000276133">
    <property type="component" value="Unassembled WGS sequence"/>
</dbReference>
<comment type="caution">
    <text evidence="2">The sequence shown here is derived from an EMBL/GenBank/DDBJ whole genome shotgun (WGS) entry which is preliminary data.</text>
</comment>
<gene>
    <name evidence="2" type="ORF">BpHYR1_000715</name>
</gene>
<keyword evidence="3" id="KW-1185">Reference proteome</keyword>
<sequence>MFKWEKAFIQAFMDIDARIDEFNAQKPKKDHNFSCQIYIITCETVQTTFKCHVKKPQFWRGDFLIPKDWTAIIISIIASVVFLLVLINALIWFIFSIKREEGGNMQKMPKPNENVYPQCNDFYKVNFQGEEQPELYSANSVNGIYNTATTSNYAPRQKIWNKYHPYVNTNSEMFTKNLLLFITVMHFVTFNSNGFDQIKQFYTDQYIPGSLFSAELIKPRAKEQYENQELAKNRHKYDLNAKYFKSDIYEPQDTQLDSEYSVIGQLPTFNNCKNKLMMNKSNFNNQNPSLSFQHSYHPASWLNGF</sequence>